<keyword evidence="4" id="KW-1185">Reference proteome</keyword>
<dbReference type="SUPFAM" id="SSF56300">
    <property type="entry name" value="Metallo-dependent phosphatases"/>
    <property type="match status" value="1"/>
</dbReference>
<feature type="domain" description="Calcineurin-like phosphoesterase" evidence="2">
    <location>
        <begin position="10"/>
        <end position="198"/>
    </location>
</feature>
<dbReference type="Proteomes" id="UP001501468">
    <property type="component" value="Unassembled WGS sequence"/>
</dbReference>
<dbReference type="InterPro" id="IPR029052">
    <property type="entry name" value="Metallo-depent_PP-like"/>
</dbReference>
<proteinExistence type="inferred from homology"/>
<sequence length="268" mass="29059">MAAPAGDLHRVAVVSDVHGNVTAYEAVLADIARRGIEHIVNLGDVVGKGPRGSECIRLTQEHCVATVRGNWDAFIARDPVQPWEHTQWVRDELSEAELRWLAELPNVHEMHLSGQPIRFFHASPVSEFTRVFAPTSEDDHRAFVEQTEFTGQGPVPTIVGYGDIHGAYLAVDYGITVFNAGSVGNALDGPGAPYVILEGTPTEPRPDPGHRTGRGVAEPGHVGISFVRVPYDVEAEVEVALALEMPGAEAYALELREQRYRGSAVTTA</sequence>
<evidence type="ECO:0000313" key="3">
    <source>
        <dbReference type="EMBL" id="GAA3703633.1"/>
    </source>
</evidence>
<dbReference type="CDD" id="cd00838">
    <property type="entry name" value="MPP_superfamily"/>
    <property type="match status" value="1"/>
</dbReference>
<protein>
    <submittedName>
        <fullName evidence="3">Metallophosphoesterase family protein</fullName>
    </submittedName>
</protein>
<evidence type="ECO:0000256" key="1">
    <source>
        <dbReference type="ARBA" id="ARBA00008950"/>
    </source>
</evidence>
<dbReference type="InterPro" id="IPR024654">
    <property type="entry name" value="Calcineurin-like_PHP_lpxH"/>
</dbReference>
<reference evidence="4" key="1">
    <citation type="journal article" date="2019" name="Int. J. Syst. Evol. Microbiol.">
        <title>The Global Catalogue of Microorganisms (GCM) 10K type strain sequencing project: providing services to taxonomists for standard genome sequencing and annotation.</title>
        <authorList>
            <consortium name="The Broad Institute Genomics Platform"/>
            <consortium name="The Broad Institute Genome Sequencing Center for Infectious Disease"/>
            <person name="Wu L."/>
            <person name="Ma J."/>
        </authorList>
    </citation>
    <scope>NUCLEOTIDE SEQUENCE [LARGE SCALE GENOMIC DNA]</scope>
    <source>
        <strain evidence="4">JCM 17125</strain>
    </source>
</reference>
<name>A0ABP7DH65_9MICO</name>
<dbReference type="PANTHER" id="PTHR42850:SF2">
    <property type="entry name" value="BLL5683 PROTEIN"/>
    <property type="match status" value="1"/>
</dbReference>
<dbReference type="InterPro" id="IPR050126">
    <property type="entry name" value="Ap4A_hydrolase"/>
</dbReference>
<accession>A0ABP7DH65</accession>
<dbReference type="EMBL" id="BAABDC010000002">
    <property type="protein sequence ID" value="GAA3703633.1"/>
    <property type="molecule type" value="Genomic_DNA"/>
</dbReference>
<organism evidence="3 4">
    <name type="scientific">Terrabacter ginsenosidimutans</name>
    <dbReference type="NCBI Taxonomy" id="490575"/>
    <lineage>
        <taxon>Bacteria</taxon>
        <taxon>Bacillati</taxon>
        <taxon>Actinomycetota</taxon>
        <taxon>Actinomycetes</taxon>
        <taxon>Micrococcales</taxon>
        <taxon>Intrasporangiaceae</taxon>
        <taxon>Terrabacter</taxon>
    </lineage>
</organism>
<comment type="similarity">
    <text evidence="1">Belongs to the metallophosphoesterase superfamily. YfcE family.</text>
</comment>
<evidence type="ECO:0000259" key="2">
    <source>
        <dbReference type="Pfam" id="PF12850"/>
    </source>
</evidence>
<gene>
    <name evidence="3" type="ORF">GCM10022399_20350</name>
</gene>
<dbReference type="InterPro" id="IPR011152">
    <property type="entry name" value="Pesterase_MJ0912"/>
</dbReference>
<dbReference type="RefSeq" id="WP_344945251.1">
    <property type="nucleotide sequence ID" value="NZ_BAABDC010000002.1"/>
</dbReference>
<dbReference type="Gene3D" id="3.60.21.10">
    <property type="match status" value="1"/>
</dbReference>
<comment type="caution">
    <text evidence="3">The sequence shown here is derived from an EMBL/GenBank/DDBJ whole genome shotgun (WGS) entry which is preliminary data.</text>
</comment>
<dbReference type="Pfam" id="PF12850">
    <property type="entry name" value="Metallophos_2"/>
    <property type="match status" value="1"/>
</dbReference>
<dbReference type="PANTHER" id="PTHR42850">
    <property type="entry name" value="METALLOPHOSPHOESTERASE"/>
    <property type="match status" value="1"/>
</dbReference>
<evidence type="ECO:0000313" key="4">
    <source>
        <dbReference type="Proteomes" id="UP001501468"/>
    </source>
</evidence>
<dbReference type="PIRSF" id="PIRSF000883">
    <property type="entry name" value="Pesterase_MJ0912"/>
    <property type="match status" value="1"/>
</dbReference>